<name>A0A514YIR7_9NEOB</name>
<evidence type="ECO:0000256" key="10">
    <source>
        <dbReference type="ARBA" id="ARBA00022989"/>
    </source>
</evidence>
<keyword evidence="11 16" id="KW-0520">NAD</keyword>
<feature type="transmembrane region" description="Helical" evidence="16">
    <location>
        <begin position="155"/>
        <end position="181"/>
    </location>
</feature>
<evidence type="ECO:0000256" key="9">
    <source>
        <dbReference type="ARBA" id="ARBA00022982"/>
    </source>
</evidence>
<feature type="transmembrane region" description="Helical" evidence="16">
    <location>
        <begin position="79"/>
        <end position="99"/>
    </location>
</feature>
<dbReference type="PANTHER" id="PTHR42829:SF2">
    <property type="entry name" value="NADH-UBIQUINONE OXIDOREDUCTASE CHAIN 5"/>
    <property type="match status" value="1"/>
</dbReference>
<feature type="transmembrane region" description="Helical" evidence="16">
    <location>
        <begin position="522"/>
        <end position="544"/>
    </location>
</feature>
<evidence type="ECO:0000256" key="7">
    <source>
        <dbReference type="ARBA" id="ARBA00022792"/>
    </source>
</evidence>
<evidence type="ECO:0000256" key="16">
    <source>
        <dbReference type="RuleBase" id="RU003404"/>
    </source>
</evidence>
<comment type="similarity">
    <text evidence="16">Belongs to the complex I subunit 5 family.</text>
</comment>
<dbReference type="PANTHER" id="PTHR42829">
    <property type="entry name" value="NADH-UBIQUINONE OXIDOREDUCTASE CHAIN 5"/>
    <property type="match status" value="1"/>
</dbReference>
<keyword evidence="5" id="KW-0679">Respiratory chain</keyword>
<evidence type="ECO:0000256" key="2">
    <source>
        <dbReference type="ARBA" id="ARBA00012944"/>
    </source>
</evidence>
<evidence type="ECO:0000256" key="11">
    <source>
        <dbReference type="ARBA" id="ARBA00023027"/>
    </source>
</evidence>
<feature type="transmembrane region" description="Helical" evidence="16">
    <location>
        <begin position="396"/>
        <end position="419"/>
    </location>
</feature>
<feature type="transmembrane region" description="Helical" evidence="16">
    <location>
        <begin position="572"/>
        <end position="591"/>
    </location>
</feature>
<dbReference type="Pfam" id="PF00361">
    <property type="entry name" value="Proton_antipo_M"/>
    <property type="match status" value="1"/>
</dbReference>
<dbReference type="GO" id="GO:0015990">
    <property type="term" value="P:electron transport coupled proton transport"/>
    <property type="evidence" value="ECO:0007669"/>
    <property type="project" value="TreeGrafter"/>
</dbReference>
<evidence type="ECO:0000256" key="5">
    <source>
        <dbReference type="ARBA" id="ARBA00022660"/>
    </source>
</evidence>
<keyword evidence="13 16" id="KW-0496">Mitochondrion</keyword>
<dbReference type="GO" id="GO:0042773">
    <property type="term" value="P:ATP synthesis coupled electron transport"/>
    <property type="evidence" value="ECO:0007669"/>
    <property type="project" value="InterPro"/>
</dbReference>
<organism evidence="20">
    <name type="scientific">Polypedates megacephalus</name>
    <name type="common">Hong Kong whipping frog</name>
    <dbReference type="NCBI Taxonomy" id="68449"/>
    <lineage>
        <taxon>Eukaryota</taxon>
        <taxon>Metazoa</taxon>
        <taxon>Chordata</taxon>
        <taxon>Craniata</taxon>
        <taxon>Vertebrata</taxon>
        <taxon>Euteleostomi</taxon>
        <taxon>Amphibia</taxon>
        <taxon>Batrachia</taxon>
        <taxon>Anura</taxon>
        <taxon>Neobatrachia</taxon>
        <taxon>Ranoidea</taxon>
        <taxon>Rhacophoridae</taxon>
        <taxon>Rhacophorinae</taxon>
        <taxon>Polypedates</taxon>
    </lineage>
</organism>
<keyword evidence="4 16" id="KW-0813">Transport</keyword>
<keyword evidence="7" id="KW-0999">Mitochondrion inner membrane</keyword>
<evidence type="ECO:0000256" key="3">
    <source>
        <dbReference type="ARBA" id="ARBA00021096"/>
    </source>
</evidence>
<keyword evidence="10 16" id="KW-1133">Transmembrane helix</keyword>
<feature type="transmembrane region" description="Helical" evidence="16">
    <location>
        <begin position="315"/>
        <end position="339"/>
    </location>
</feature>
<dbReference type="GO" id="GO:0003954">
    <property type="term" value="F:NADH dehydrogenase activity"/>
    <property type="evidence" value="ECO:0007669"/>
    <property type="project" value="TreeGrafter"/>
</dbReference>
<feature type="transmembrane region" description="Helical" evidence="16">
    <location>
        <begin position="29"/>
        <end position="47"/>
    </location>
</feature>
<feature type="transmembrane region" description="Helical" evidence="16">
    <location>
        <begin position="351"/>
        <end position="375"/>
    </location>
</feature>
<feature type="transmembrane region" description="Helical" evidence="16">
    <location>
        <begin position="291"/>
        <end position="308"/>
    </location>
</feature>
<evidence type="ECO:0000256" key="6">
    <source>
        <dbReference type="ARBA" id="ARBA00022692"/>
    </source>
</evidence>
<dbReference type="RefSeq" id="YP_009678970.1">
    <property type="nucleotide sequence ID" value="NC_043955.1"/>
</dbReference>
<geneLocation type="mitochondrion" evidence="20"/>
<feature type="domain" description="NADH:quinone oxidoreductase/Mrp antiporter transmembrane" evidence="17">
    <location>
        <begin position="125"/>
        <end position="406"/>
    </location>
</feature>
<dbReference type="CTD" id="4540"/>
<dbReference type="AlphaFoldDB" id="A0A514YIR7"/>
<evidence type="ECO:0000313" key="20">
    <source>
        <dbReference type="EMBL" id="QDK58676.1"/>
    </source>
</evidence>
<feature type="transmembrane region" description="Helical" evidence="16">
    <location>
        <begin position="481"/>
        <end position="502"/>
    </location>
</feature>
<accession>A0A514YIR7</accession>
<protein>
    <recommendedName>
        <fullName evidence="3 16">NADH-ubiquinone oxidoreductase chain 5</fullName>
        <ecNumber evidence="2 16">7.1.1.2</ecNumber>
    </recommendedName>
</protein>
<feature type="transmembrane region" description="Helical" evidence="16">
    <location>
        <begin position="439"/>
        <end position="460"/>
    </location>
</feature>
<dbReference type="Pfam" id="PF06455">
    <property type="entry name" value="NADH5_C"/>
    <property type="match status" value="1"/>
</dbReference>
<dbReference type="InterPro" id="IPR001516">
    <property type="entry name" value="Proton_antipo_N"/>
</dbReference>
<dbReference type="Pfam" id="PF00662">
    <property type="entry name" value="Proton_antipo_N"/>
    <property type="match status" value="1"/>
</dbReference>
<evidence type="ECO:0000256" key="13">
    <source>
        <dbReference type="ARBA" id="ARBA00023128"/>
    </source>
</evidence>
<evidence type="ECO:0000256" key="8">
    <source>
        <dbReference type="ARBA" id="ARBA00022967"/>
    </source>
</evidence>
<evidence type="ECO:0000256" key="1">
    <source>
        <dbReference type="ARBA" id="ARBA00004448"/>
    </source>
</evidence>
<evidence type="ECO:0000259" key="17">
    <source>
        <dbReference type="Pfam" id="PF00361"/>
    </source>
</evidence>
<evidence type="ECO:0000256" key="15">
    <source>
        <dbReference type="ARBA" id="ARBA00049551"/>
    </source>
</evidence>
<evidence type="ECO:0000256" key="12">
    <source>
        <dbReference type="ARBA" id="ARBA00023075"/>
    </source>
</evidence>
<keyword evidence="8" id="KW-1278">Translocase</keyword>
<keyword evidence="6 16" id="KW-0812">Transmembrane</keyword>
<evidence type="ECO:0000256" key="14">
    <source>
        <dbReference type="ARBA" id="ARBA00023136"/>
    </source>
</evidence>
<feature type="transmembrane region" description="Helical" evidence="16">
    <location>
        <begin position="231"/>
        <end position="250"/>
    </location>
</feature>
<dbReference type="GO" id="GO:0005743">
    <property type="term" value="C:mitochondrial inner membrane"/>
    <property type="evidence" value="ECO:0007669"/>
    <property type="project" value="UniProtKB-SubCell"/>
</dbReference>
<dbReference type="InterPro" id="IPR003945">
    <property type="entry name" value="NU5C-like"/>
</dbReference>
<feature type="domain" description="NADH dehydrogenase subunit 5 C-terminal" evidence="19">
    <location>
        <begin position="411"/>
        <end position="585"/>
    </location>
</feature>
<proteinExistence type="inferred from homology"/>
<dbReference type="EC" id="7.1.1.2" evidence="2 16"/>
<dbReference type="PRINTS" id="PR01434">
    <property type="entry name" value="NADHDHGNASE5"/>
</dbReference>
<comment type="subcellular location">
    <subcellularLocation>
        <location evidence="1">Mitochondrion inner membrane</location>
        <topology evidence="1">Multi-pass membrane protein</topology>
    </subcellularLocation>
</comment>
<feature type="transmembrane region" description="Helical" evidence="16">
    <location>
        <begin position="262"/>
        <end position="279"/>
    </location>
</feature>
<comment type="catalytic activity">
    <reaction evidence="15 16">
        <text>a ubiquinone + NADH + 5 H(+)(in) = a ubiquinol + NAD(+) + 4 H(+)(out)</text>
        <dbReference type="Rhea" id="RHEA:29091"/>
        <dbReference type="Rhea" id="RHEA-COMP:9565"/>
        <dbReference type="Rhea" id="RHEA-COMP:9566"/>
        <dbReference type="ChEBI" id="CHEBI:15378"/>
        <dbReference type="ChEBI" id="CHEBI:16389"/>
        <dbReference type="ChEBI" id="CHEBI:17976"/>
        <dbReference type="ChEBI" id="CHEBI:57540"/>
        <dbReference type="ChEBI" id="CHEBI:57945"/>
        <dbReference type="EC" id="7.1.1.2"/>
    </reaction>
</comment>
<keyword evidence="12 16" id="KW-0830">Ubiquinone</keyword>
<feature type="domain" description="NADH-Ubiquinone oxidoreductase (complex I) chain 5 N-terminal" evidence="18">
    <location>
        <begin position="59"/>
        <end position="109"/>
    </location>
</feature>
<feature type="transmembrane region" description="Helical" evidence="16">
    <location>
        <begin position="111"/>
        <end position="135"/>
    </location>
</feature>
<keyword evidence="14 16" id="KW-0472">Membrane</keyword>
<dbReference type="EMBL" id="MH936677">
    <property type="protein sequence ID" value="QDK58676.1"/>
    <property type="molecule type" value="Genomic_DNA"/>
</dbReference>
<dbReference type="InterPro" id="IPR001750">
    <property type="entry name" value="ND/Mrp_TM"/>
</dbReference>
<evidence type="ECO:0000259" key="19">
    <source>
        <dbReference type="Pfam" id="PF06455"/>
    </source>
</evidence>
<comment type="function">
    <text evidence="16">Core subunit of the mitochondrial membrane respiratory chain NADH dehydrogenase (Complex I) which catalyzes electron transfer from NADH through the respiratory chain, using ubiquinone as an electron acceptor. Essential for the catalytic activity and assembly of complex I.</text>
</comment>
<dbReference type="InterPro" id="IPR010934">
    <property type="entry name" value="NADH_DH_su5_C"/>
</dbReference>
<dbReference type="GeneID" id="40871938"/>
<evidence type="ECO:0000256" key="4">
    <source>
        <dbReference type="ARBA" id="ARBA00022448"/>
    </source>
</evidence>
<reference evidence="20" key="1">
    <citation type="journal article" date="2019" name="PeerJ">
        <title>The revised complete mitogenome sequence of the tree frog Polypedates megacephalus (Anura, Rhacophoridae) by next-generation sequencing and phylogenetic analysis.</title>
        <authorList>
            <person name="Huang A."/>
            <person name="Liu S."/>
            <person name="Li H."/>
            <person name="Luo H."/>
            <person name="Ni Q."/>
            <person name="Yao Y."/>
            <person name="Xu H."/>
            <person name="Zeng B."/>
            <person name="Li Y."/>
            <person name="Wei Z."/>
            <person name="Li S."/>
            <person name="Zhang M."/>
        </authorList>
    </citation>
    <scope>NUCLEOTIDE SEQUENCE</scope>
</reference>
<gene>
    <name evidence="20" type="primary">ND5</name>
</gene>
<dbReference type="GO" id="GO:0008137">
    <property type="term" value="F:NADH dehydrogenase (ubiquinone) activity"/>
    <property type="evidence" value="ECO:0007669"/>
    <property type="project" value="UniProtKB-EC"/>
</dbReference>
<sequence>MAPALTIFIIMLTPLLRLGKTTFPAMAKTAIKTAFFVSLTLLSLTSYTHWWMSTLNLSWLTLNASPIPLMIQFDTYSLLFMTVAFFVSWSIMEFSAWYMHSDPNLETFMKYLLIFLMAMIVLVSAGNLFTLFIGWEGVGIMSYLLIGWFHGRANAATAAVQAVLYNRIGDIGFLVIFCWALKELTLTNMQAMYSFHPPTPILMAFILAAASKSAQFGLHPWLAAAMEGPTPVSALLHSSTMVVAGIFLMIRIHPIIAQNPHALTTCLCLGALSTFYAAASALPQNDIKKVIAHSTSSQLGLMMVAIGINQPHLAFFHICTHAFFKAMLFLCAGLFIHSLNDEQDIRKMGGLFNILPMTTTSFLVGSLALMGTPFLSAFYSKDAIIETMNNSFTNSVALTLTLIATAFTAVYSVRLIYFVSLGNTRLNNPTTLINESSTMSAVTPIIRLAYGSIFAGVMIFQLLIPNTPIIHTMSMSNKLTATVLTILAFLLAFDIIKMPTLAKWPTKKLLDPSLYNFVIHRLSAKTALAIAGYTISFMVESFMLKTKATSIMHAQKPAMQILQQAQTGKIKTYLLSTTMTLMMAYAALMIGL</sequence>
<keyword evidence="9" id="KW-0249">Electron transport</keyword>
<evidence type="ECO:0000259" key="18">
    <source>
        <dbReference type="Pfam" id="PF00662"/>
    </source>
</evidence>